<dbReference type="InterPro" id="IPR019564">
    <property type="entry name" value="Sam37/metaxin_N"/>
</dbReference>
<evidence type="ECO:0000313" key="9">
    <source>
        <dbReference type="EMBL" id="OXV08555.1"/>
    </source>
</evidence>
<keyword evidence="4" id="KW-0653">Protein transport</keyword>
<dbReference type="InterPro" id="IPR050931">
    <property type="entry name" value="Mito_Protein_Transport_Metaxin"/>
</dbReference>
<dbReference type="GO" id="GO:0015031">
    <property type="term" value="P:protein transport"/>
    <property type="evidence" value="ECO:0007669"/>
    <property type="project" value="UniProtKB-KW"/>
</dbReference>
<keyword evidence="3" id="KW-1000">Mitochondrion outer membrane</keyword>
<comment type="subcellular location">
    <subcellularLocation>
        <location evidence="1">Mitochondrion outer membrane</location>
    </subcellularLocation>
</comment>
<keyword evidence="5" id="KW-0496">Mitochondrion</keyword>
<dbReference type="GO" id="GO:0007005">
    <property type="term" value="P:mitochondrion organization"/>
    <property type="evidence" value="ECO:0007669"/>
    <property type="project" value="TreeGrafter"/>
</dbReference>
<evidence type="ECO:0000256" key="2">
    <source>
        <dbReference type="ARBA" id="ARBA00022448"/>
    </source>
</evidence>
<keyword evidence="2" id="KW-0813">Transport</keyword>
<accession>A0A232LWL7</accession>
<evidence type="ECO:0000256" key="5">
    <source>
        <dbReference type="ARBA" id="ARBA00023128"/>
    </source>
</evidence>
<evidence type="ECO:0000313" key="10">
    <source>
        <dbReference type="Proteomes" id="UP000243515"/>
    </source>
</evidence>
<proteinExistence type="predicted"/>
<evidence type="ECO:0008006" key="11">
    <source>
        <dbReference type="Google" id="ProtNLM"/>
    </source>
</evidence>
<organism evidence="9 10">
    <name type="scientific">Elaphomyces granulatus</name>
    <dbReference type="NCBI Taxonomy" id="519963"/>
    <lineage>
        <taxon>Eukaryota</taxon>
        <taxon>Fungi</taxon>
        <taxon>Dikarya</taxon>
        <taxon>Ascomycota</taxon>
        <taxon>Pezizomycotina</taxon>
        <taxon>Eurotiomycetes</taxon>
        <taxon>Eurotiomycetidae</taxon>
        <taxon>Eurotiales</taxon>
        <taxon>Elaphomycetaceae</taxon>
        <taxon>Elaphomyces</taxon>
    </lineage>
</organism>
<name>A0A232LWL7_9EURO</name>
<dbReference type="CDD" id="cd03078">
    <property type="entry name" value="GST_N_Metaxin1_like"/>
    <property type="match status" value="1"/>
</dbReference>
<keyword evidence="10" id="KW-1185">Reference proteome</keyword>
<evidence type="ECO:0000256" key="6">
    <source>
        <dbReference type="ARBA" id="ARBA00023136"/>
    </source>
</evidence>
<dbReference type="EMBL" id="NPHW01004042">
    <property type="protein sequence ID" value="OXV08555.1"/>
    <property type="molecule type" value="Genomic_DNA"/>
</dbReference>
<dbReference type="PANTHER" id="PTHR12289">
    <property type="entry name" value="METAXIN RELATED"/>
    <property type="match status" value="1"/>
</dbReference>
<evidence type="ECO:0000259" key="8">
    <source>
        <dbReference type="Pfam" id="PF17171"/>
    </source>
</evidence>
<protein>
    <recommendedName>
        <fullName evidence="11">Mitochondrial outer membrane transport complex Sam37/metaxin N-terminal domain-containing protein</fullName>
    </recommendedName>
</protein>
<comment type="caution">
    <text evidence="9">The sequence shown here is derived from an EMBL/GenBank/DDBJ whole genome shotgun (WGS) entry which is preliminary data.</text>
</comment>
<dbReference type="AlphaFoldDB" id="A0A232LWL7"/>
<keyword evidence="6" id="KW-0472">Membrane</keyword>
<dbReference type="Pfam" id="PF17171">
    <property type="entry name" value="GST_C_6"/>
    <property type="match status" value="1"/>
</dbReference>
<feature type="domain" description="Metaxin glutathione S-transferase" evidence="8">
    <location>
        <begin position="217"/>
        <end position="277"/>
    </location>
</feature>
<dbReference type="InterPro" id="IPR033468">
    <property type="entry name" value="Metaxin_GST"/>
</dbReference>
<gene>
    <name evidence="9" type="ORF">Egran_03683</name>
</gene>
<evidence type="ECO:0000259" key="7">
    <source>
        <dbReference type="Pfam" id="PF10568"/>
    </source>
</evidence>
<evidence type="ECO:0000256" key="1">
    <source>
        <dbReference type="ARBA" id="ARBA00004294"/>
    </source>
</evidence>
<reference evidence="9 10" key="1">
    <citation type="journal article" date="2015" name="Environ. Microbiol.">
        <title>Metagenome sequence of Elaphomyces granulatus from sporocarp tissue reveals Ascomycota ectomycorrhizal fingerprints of genome expansion and a Proteobacteria-rich microbiome.</title>
        <authorList>
            <person name="Quandt C.A."/>
            <person name="Kohler A."/>
            <person name="Hesse C.N."/>
            <person name="Sharpton T.J."/>
            <person name="Martin F."/>
            <person name="Spatafora J.W."/>
        </authorList>
    </citation>
    <scope>NUCLEOTIDE SEQUENCE [LARGE SCALE GENOMIC DNA]</scope>
    <source>
        <strain evidence="9 10">OSC145934</strain>
    </source>
</reference>
<feature type="domain" description="Mitochondrial outer membrane transport complex Sam37/metaxin N-terminal" evidence="7">
    <location>
        <begin position="20"/>
        <end position="145"/>
    </location>
</feature>
<evidence type="ECO:0000256" key="4">
    <source>
        <dbReference type="ARBA" id="ARBA00022927"/>
    </source>
</evidence>
<sequence>MLELHVWGPAFFLPSIDPQCLATIAYFVQAVPKEAWVLVASSDPSLSPTNELPALKNGETWVSRFRNIVDYLWQYSNGEWGLDRSLDGLEKADKAAFSAFIEAKGQPLLDLSFYVSSQNYYGKISPAYGTILQWPNQWIIPPKLRNAAKARTEHLGLSSLDLQAIEEQRSREHSAAVAAGKIPKNLIQRPQDTVSSLLGKTPQQNKFKLDALTAEFFEPLQELLGHKTYFLSDKCPSTLDCLALGYLSLSYIPDLPYPWLRESLQTKAPRLVLYVEGMRRKCFGLVGVSDSFSPSPNTSLLPWRPPEGVTISRIGSTLVNTLADATPILRDIRMNNRLQEVAKSSDSGLSPQEKRAISSFAEARKLDTYISVATAITIVGAFFGYMFHEGLIVAKSDVDKERGGEAEVALNIEDII</sequence>
<dbReference type="Proteomes" id="UP000243515">
    <property type="component" value="Unassembled WGS sequence"/>
</dbReference>
<dbReference type="Pfam" id="PF10568">
    <property type="entry name" value="Tom37"/>
    <property type="match status" value="1"/>
</dbReference>
<dbReference type="OrthoDB" id="5835136at2759"/>
<dbReference type="GO" id="GO:0001401">
    <property type="term" value="C:SAM complex"/>
    <property type="evidence" value="ECO:0007669"/>
    <property type="project" value="InterPro"/>
</dbReference>
<evidence type="ECO:0000256" key="3">
    <source>
        <dbReference type="ARBA" id="ARBA00022787"/>
    </source>
</evidence>
<dbReference type="PANTHER" id="PTHR12289:SF41">
    <property type="entry name" value="FAILED AXON CONNECTIONS-RELATED"/>
    <property type="match status" value="1"/>
</dbReference>